<keyword evidence="1 5" id="KW-0808">Transferase</keyword>
<keyword evidence="2 5" id="KW-0012">Acyltransferase</keyword>
<dbReference type="Proteomes" id="UP000466345">
    <property type="component" value="Unassembled WGS sequence"/>
</dbReference>
<feature type="domain" description="Mannose-1-phosphate guanyltransferase C-terminal" evidence="4">
    <location>
        <begin position="50"/>
        <end position="134"/>
    </location>
</feature>
<dbReference type="InterPro" id="IPR056729">
    <property type="entry name" value="GMPPB_C"/>
</dbReference>
<gene>
    <name evidence="5" type="primary">lpxD</name>
    <name evidence="5" type="ORF">SRB5_44070</name>
</gene>
<dbReference type="PANTHER" id="PTHR43584:SF8">
    <property type="entry name" value="N-ACETYLMURAMATE ALPHA-1-PHOSPHATE URIDYLYLTRANSFERASE"/>
    <property type="match status" value="1"/>
</dbReference>
<evidence type="ECO:0000313" key="6">
    <source>
        <dbReference type="Proteomes" id="UP000466345"/>
    </source>
</evidence>
<dbReference type="OrthoDB" id="9803036at2"/>
<dbReference type="InterPro" id="IPR011004">
    <property type="entry name" value="Trimer_LpxA-like_sf"/>
</dbReference>
<dbReference type="EMBL" id="WEGJ01000019">
    <property type="protein sequence ID" value="MQY14245.1"/>
    <property type="molecule type" value="Genomic_DNA"/>
</dbReference>
<dbReference type="InterPro" id="IPR050065">
    <property type="entry name" value="GlmU-like"/>
</dbReference>
<keyword evidence="6" id="KW-1185">Reference proteome</keyword>
<dbReference type="GO" id="GO:0016746">
    <property type="term" value="F:acyltransferase activity"/>
    <property type="evidence" value="ECO:0007669"/>
    <property type="project" value="UniProtKB-KW"/>
</dbReference>
<dbReference type="RefSeq" id="WP_153454730.1">
    <property type="nucleotide sequence ID" value="NZ_WEGJ01000019.1"/>
</dbReference>
<dbReference type="PANTHER" id="PTHR43584">
    <property type="entry name" value="NUCLEOTIDYL TRANSFERASE"/>
    <property type="match status" value="1"/>
</dbReference>
<proteinExistence type="predicted"/>
<reference evidence="5 6" key="1">
    <citation type="submission" date="2019-10" db="EMBL/GenBank/DDBJ databases">
        <title>Streptomyces smaragdinus sp. nov. and Streptomyces fabii sp. nov., isolated from the gut of fungus growing-termite Macrotermes natalensis.</title>
        <authorList>
            <person name="Schwitalla J."/>
            <person name="Benndorf R."/>
            <person name="Martin K."/>
            <person name="De Beer W."/>
            <person name="Kaster A.-K."/>
            <person name="Vollmers J."/>
            <person name="Poulsen M."/>
            <person name="Beemelmanns C."/>
        </authorList>
    </citation>
    <scope>NUCLEOTIDE SEQUENCE [LARGE SCALE GENOMIC DNA]</scope>
    <source>
        <strain evidence="5 6">RB5</strain>
    </source>
</reference>
<dbReference type="AlphaFoldDB" id="A0A7K0CL73"/>
<dbReference type="Gene3D" id="2.160.10.10">
    <property type="entry name" value="Hexapeptide repeat proteins"/>
    <property type="match status" value="1"/>
</dbReference>
<organism evidence="5 6">
    <name type="scientific">Streptomyces smaragdinus</name>
    <dbReference type="NCBI Taxonomy" id="2585196"/>
    <lineage>
        <taxon>Bacteria</taxon>
        <taxon>Bacillati</taxon>
        <taxon>Actinomycetota</taxon>
        <taxon>Actinomycetes</taxon>
        <taxon>Kitasatosporales</taxon>
        <taxon>Streptomycetaceae</taxon>
        <taxon>Streptomyces</taxon>
    </lineage>
</organism>
<evidence type="ECO:0000259" key="4">
    <source>
        <dbReference type="Pfam" id="PF25087"/>
    </source>
</evidence>
<comment type="caution">
    <text evidence="5">The sequence shown here is derived from an EMBL/GenBank/DDBJ whole genome shotgun (WGS) entry which is preliminary data.</text>
</comment>
<evidence type="ECO:0000256" key="1">
    <source>
        <dbReference type="ARBA" id="ARBA00022679"/>
    </source>
</evidence>
<dbReference type="SUPFAM" id="SSF51161">
    <property type="entry name" value="Trimeric LpxA-like enzymes"/>
    <property type="match status" value="1"/>
</dbReference>
<protein>
    <submittedName>
        <fullName evidence="5">UDP-3-O-(3-hydroxymyristoyl)glucosamine N-acyltransferase</fullName>
        <ecNumber evidence="5">2.3.1.-</ecNumber>
    </submittedName>
</protein>
<dbReference type="GO" id="GO:0016779">
    <property type="term" value="F:nucleotidyltransferase activity"/>
    <property type="evidence" value="ECO:0007669"/>
    <property type="project" value="UniProtKB-ARBA"/>
</dbReference>
<feature type="region of interest" description="Disordered" evidence="3">
    <location>
        <begin position="216"/>
        <end position="243"/>
    </location>
</feature>
<sequence length="243" mass="25739">MPTLPLSDYISGPRSGALAFTPYGRITDLDLAAFLAGWDGIHATTLRQIPCRIDPTAQVHPNAIIGDDVIIGPRVRVHEYSTVRSGTVLCADVSVGFNCEVTKAFIGEGTVLGHRISLGRAIVGSNAHLSANVTAAAISMWSPDMRRPDREIIIRVPNGIYRCGTPKFSALIGDRVQTGCPVYLGPGAAIGRDCRLTGGVTLAGRAIPADHTVSAPQAGEVSVRKRRRRPGALRVASRPSGRS</sequence>
<evidence type="ECO:0000256" key="2">
    <source>
        <dbReference type="ARBA" id="ARBA00023315"/>
    </source>
</evidence>
<dbReference type="Pfam" id="PF25087">
    <property type="entry name" value="GMPPB_C"/>
    <property type="match status" value="1"/>
</dbReference>
<name>A0A7K0CL73_9ACTN</name>
<accession>A0A7K0CL73</accession>
<dbReference type="EC" id="2.3.1.-" evidence="5"/>
<evidence type="ECO:0000313" key="5">
    <source>
        <dbReference type="EMBL" id="MQY14245.1"/>
    </source>
</evidence>
<evidence type="ECO:0000256" key="3">
    <source>
        <dbReference type="SAM" id="MobiDB-lite"/>
    </source>
</evidence>